<evidence type="ECO:0000313" key="2">
    <source>
        <dbReference type="Proteomes" id="UP000503278"/>
    </source>
</evidence>
<dbReference type="NCBIfam" id="TIGR01200">
    <property type="entry name" value="GLPGLI"/>
    <property type="match status" value="1"/>
</dbReference>
<reference evidence="1 2" key="1">
    <citation type="submission" date="2020-04" db="EMBL/GenBank/DDBJ databases">
        <title>Genome sequencing of novel species.</title>
        <authorList>
            <person name="Heo J."/>
            <person name="Kim S.-J."/>
            <person name="Kim J.-S."/>
            <person name="Hong S.-B."/>
            <person name="Kwon S.-W."/>
        </authorList>
    </citation>
    <scope>NUCLEOTIDE SEQUENCE [LARGE SCALE GENOMIC DNA]</scope>
    <source>
        <strain evidence="1 2">F39-2</strain>
    </source>
</reference>
<organism evidence="1 2">
    <name type="scientific">Mucilaginibacter robiniae</name>
    <dbReference type="NCBI Taxonomy" id="2728022"/>
    <lineage>
        <taxon>Bacteria</taxon>
        <taxon>Pseudomonadati</taxon>
        <taxon>Bacteroidota</taxon>
        <taxon>Sphingobacteriia</taxon>
        <taxon>Sphingobacteriales</taxon>
        <taxon>Sphingobacteriaceae</taxon>
        <taxon>Mucilaginibacter</taxon>
    </lineage>
</organism>
<gene>
    <name evidence="1" type="ORF">HH214_12515</name>
</gene>
<dbReference type="EMBL" id="CP051682">
    <property type="protein sequence ID" value="QJD96644.1"/>
    <property type="molecule type" value="Genomic_DNA"/>
</dbReference>
<dbReference type="AlphaFoldDB" id="A0A7L5E4K3"/>
<dbReference type="InterPro" id="IPR005901">
    <property type="entry name" value="GLPGLI"/>
</dbReference>
<accession>A0A7L5E4K3</accession>
<dbReference type="Proteomes" id="UP000503278">
    <property type="component" value="Chromosome"/>
</dbReference>
<sequence>MKKIIILSIFLFLFKLEEAGAQTLAARYMVTQDIIGAGPLQDKKLTTIESTGYLYKNGGRYLYYEKPGYLEKYPDGNISLQVDATQNYNFSLCTDTLQYISYTNTDSLIRIYRPTVTGKHGPGINYRQHYEADYFTWVMLPETKVINGLKCQKATMSIRNLLQWIIWFTPKVFMQGGVKGIIGVPGLVVEAECSPLRTKYTLLEFSESVPLKASVFDLAELKEPYDQMPPLLKANIQPVGKSKIQKQADLTNQ</sequence>
<protein>
    <submittedName>
        <fullName evidence="1">GLPGLI family protein</fullName>
    </submittedName>
</protein>
<evidence type="ECO:0000313" key="1">
    <source>
        <dbReference type="EMBL" id="QJD96644.1"/>
    </source>
</evidence>
<name>A0A7L5E4K3_9SPHI</name>
<dbReference type="RefSeq" id="WP_169608150.1">
    <property type="nucleotide sequence ID" value="NZ_CP051682.1"/>
</dbReference>
<keyword evidence="2" id="KW-1185">Reference proteome</keyword>
<dbReference type="KEGG" id="mrob:HH214_12515"/>
<proteinExistence type="predicted"/>